<dbReference type="Proteomes" id="UP000031036">
    <property type="component" value="Unassembled WGS sequence"/>
</dbReference>
<dbReference type="EMBL" id="JPKZ01002567">
    <property type="protein sequence ID" value="KHN76120.1"/>
    <property type="molecule type" value="Genomic_DNA"/>
</dbReference>
<reference evidence="1 2" key="1">
    <citation type="submission" date="2014-11" db="EMBL/GenBank/DDBJ databases">
        <title>Genetic blueprint of the zoonotic pathogen Toxocara canis.</title>
        <authorList>
            <person name="Zhu X.-Q."/>
            <person name="Korhonen P.K."/>
            <person name="Cai H."/>
            <person name="Young N.D."/>
            <person name="Nejsum P."/>
            <person name="von Samson-Himmelstjerna G."/>
            <person name="Boag P.R."/>
            <person name="Tan P."/>
            <person name="Li Q."/>
            <person name="Min J."/>
            <person name="Yang Y."/>
            <person name="Wang X."/>
            <person name="Fang X."/>
            <person name="Hall R.S."/>
            <person name="Hofmann A."/>
            <person name="Sternberg P.W."/>
            <person name="Jex A.R."/>
            <person name="Gasser R.B."/>
        </authorList>
    </citation>
    <scope>NUCLEOTIDE SEQUENCE [LARGE SCALE GENOMIC DNA]</scope>
    <source>
        <strain evidence="1">PN_DK_2014</strain>
    </source>
</reference>
<dbReference type="AlphaFoldDB" id="A0A0B2V555"/>
<evidence type="ECO:0000313" key="2">
    <source>
        <dbReference type="Proteomes" id="UP000031036"/>
    </source>
</evidence>
<accession>A0A0B2V555</accession>
<organism evidence="1 2">
    <name type="scientific">Toxocara canis</name>
    <name type="common">Canine roundworm</name>
    <dbReference type="NCBI Taxonomy" id="6265"/>
    <lineage>
        <taxon>Eukaryota</taxon>
        <taxon>Metazoa</taxon>
        <taxon>Ecdysozoa</taxon>
        <taxon>Nematoda</taxon>
        <taxon>Chromadorea</taxon>
        <taxon>Rhabditida</taxon>
        <taxon>Spirurina</taxon>
        <taxon>Ascaridomorpha</taxon>
        <taxon>Ascaridoidea</taxon>
        <taxon>Toxocaridae</taxon>
        <taxon>Toxocara</taxon>
    </lineage>
</organism>
<name>A0A0B2V555_TOXCA</name>
<protein>
    <submittedName>
        <fullName evidence="1">Uncharacterized protein</fullName>
    </submittedName>
</protein>
<gene>
    <name evidence="1" type="ORF">Tcan_05203</name>
</gene>
<comment type="caution">
    <text evidence="1">The sequence shown here is derived from an EMBL/GenBank/DDBJ whole genome shotgun (WGS) entry which is preliminary data.</text>
</comment>
<keyword evidence="2" id="KW-1185">Reference proteome</keyword>
<sequence length="104" mass="11511">MPSLSDNRPLRYATPYNQRPILVLPICNGTVMTLLHHNYTCQVTISLKIKLDDISSAFVFLSLDGTSSDDSSDEILVSESQNSRPIAPVQVPFNLVPSTALQHR</sequence>
<evidence type="ECO:0000313" key="1">
    <source>
        <dbReference type="EMBL" id="KHN76120.1"/>
    </source>
</evidence>
<proteinExistence type="predicted"/>